<dbReference type="PROSITE" id="PS50943">
    <property type="entry name" value="HTH_CROC1"/>
    <property type="match status" value="1"/>
</dbReference>
<geneLocation type="plasmid" evidence="3 4">
    <name>pBIND01</name>
</geneLocation>
<dbReference type="AlphaFoldDB" id="B2ILI9"/>
<feature type="domain" description="HTH cro/C1-type" evidence="2">
    <location>
        <begin position="26"/>
        <end position="80"/>
    </location>
</feature>
<dbReference type="Gene3D" id="1.10.260.40">
    <property type="entry name" value="lambda repressor-like DNA-binding domains"/>
    <property type="match status" value="1"/>
</dbReference>
<proteinExistence type="predicted"/>
<evidence type="ECO:0000259" key="2">
    <source>
        <dbReference type="PROSITE" id="PS50943"/>
    </source>
</evidence>
<dbReference type="InterPro" id="IPR050807">
    <property type="entry name" value="TransReg_Diox_bact_type"/>
</dbReference>
<dbReference type="SUPFAM" id="SSF47413">
    <property type="entry name" value="lambda repressor-like DNA-binding domains"/>
    <property type="match status" value="1"/>
</dbReference>
<dbReference type="GO" id="GO:0003677">
    <property type="term" value="F:DNA binding"/>
    <property type="evidence" value="ECO:0007669"/>
    <property type="project" value="UniProtKB-KW"/>
</dbReference>
<dbReference type="HOGENOM" id="CLU_1727769_0_0_5"/>
<dbReference type="SMART" id="SM00530">
    <property type="entry name" value="HTH_XRE"/>
    <property type="match status" value="1"/>
</dbReference>
<dbReference type="RefSeq" id="WP_012383002.1">
    <property type="nucleotide sequence ID" value="NC_010580.1"/>
</dbReference>
<dbReference type="Pfam" id="PF01381">
    <property type="entry name" value="HTH_3"/>
    <property type="match status" value="1"/>
</dbReference>
<sequence length="151" mass="16949">MPRKPVNINNLDDETLKSLAIIGKKIKDMRVAKGLSQKALSGKSGVSHQYILLIEIGTQNATIGILKRISDALEVPFYSILPDEWLTGGLDEYVLNLFEKQSSHLKKDFADNSMTVSILDNMWKKFDEARTMIEEAQRALGDILERVKSGK</sequence>
<dbReference type="OrthoDB" id="9814751at2"/>
<dbReference type="InterPro" id="IPR001387">
    <property type="entry name" value="Cro/C1-type_HTH"/>
</dbReference>
<accession>B2ILI9</accession>
<keyword evidence="1" id="KW-0238">DNA-binding</keyword>
<protein>
    <submittedName>
        <fullName evidence="3">Transcriptional regulator, XRE family</fullName>
    </submittedName>
</protein>
<organism evidence="3 4">
    <name type="scientific">Beijerinckia indica subsp. indica (strain ATCC 9039 / DSM 1715 / NCIMB 8712)</name>
    <dbReference type="NCBI Taxonomy" id="395963"/>
    <lineage>
        <taxon>Bacteria</taxon>
        <taxon>Pseudomonadati</taxon>
        <taxon>Pseudomonadota</taxon>
        <taxon>Alphaproteobacteria</taxon>
        <taxon>Hyphomicrobiales</taxon>
        <taxon>Beijerinckiaceae</taxon>
        <taxon>Beijerinckia</taxon>
    </lineage>
</organism>
<dbReference type="InterPro" id="IPR010982">
    <property type="entry name" value="Lambda_DNA-bd_dom_sf"/>
</dbReference>
<evidence type="ECO:0000313" key="3">
    <source>
        <dbReference type="EMBL" id="ACB97389.1"/>
    </source>
</evidence>
<dbReference type="GO" id="GO:0003700">
    <property type="term" value="F:DNA-binding transcription factor activity"/>
    <property type="evidence" value="ECO:0007669"/>
    <property type="project" value="TreeGrafter"/>
</dbReference>
<reference evidence="3 4" key="1">
    <citation type="submission" date="2008-03" db="EMBL/GenBank/DDBJ databases">
        <title>Complete sequence of plasmid1 of Beijerinckia indica subsp. indica ATCC 9039.</title>
        <authorList>
            <consortium name="US DOE Joint Genome Institute"/>
            <person name="Copeland A."/>
            <person name="Lucas S."/>
            <person name="Lapidus A."/>
            <person name="Glavina del Rio T."/>
            <person name="Dalin E."/>
            <person name="Tice H."/>
            <person name="Bruce D."/>
            <person name="Goodwin L."/>
            <person name="Pitluck S."/>
            <person name="LaButti K."/>
            <person name="Schmutz J."/>
            <person name="Larimer F."/>
            <person name="Land M."/>
            <person name="Hauser L."/>
            <person name="Kyrpides N."/>
            <person name="Mikhailova N."/>
            <person name="Dunfield P.F."/>
            <person name="Dedysh S.N."/>
            <person name="Liesack W."/>
            <person name="Saw J.H."/>
            <person name="Alam M."/>
            <person name="Chen Y."/>
            <person name="Murrell J.C."/>
            <person name="Richardson P."/>
        </authorList>
    </citation>
    <scope>NUCLEOTIDE SEQUENCE [LARGE SCALE GENOMIC DNA]</scope>
    <source>
        <strain evidence="4">ATCC 9039 / DSM 1715 / NCIMB 8712</strain>
        <plasmid evidence="3 4">pBIND01</plasmid>
    </source>
</reference>
<dbReference type="PANTHER" id="PTHR46797:SF1">
    <property type="entry name" value="METHYLPHOSPHONATE SYNTHASE"/>
    <property type="match status" value="1"/>
</dbReference>
<dbReference type="Proteomes" id="UP000001695">
    <property type="component" value="Plasmid pBIND01"/>
</dbReference>
<name>B2ILI9_BEII9</name>
<dbReference type="PANTHER" id="PTHR46797">
    <property type="entry name" value="HTH-TYPE TRANSCRIPTIONAL REGULATOR"/>
    <property type="match status" value="1"/>
</dbReference>
<evidence type="ECO:0000256" key="1">
    <source>
        <dbReference type="ARBA" id="ARBA00023125"/>
    </source>
</evidence>
<evidence type="ECO:0000313" key="4">
    <source>
        <dbReference type="Proteomes" id="UP000001695"/>
    </source>
</evidence>
<gene>
    <name evidence="3" type="ordered locus">Bind_3860</name>
</gene>
<keyword evidence="4" id="KW-1185">Reference proteome</keyword>
<dbReference type="EMBL" id="CP001017">
    <property type="protein sequence ID" value="ACB97389.1"/>
    <property type="molecule type" value="Genomic_DNA"/>
</dbReference>
<dbReference type="KEGG" id="bid:Bind_3860"/>
<dbReference type="GO" id="GO:0005829">
    <property type="term" value="C:cytosol"/>
    <property type="evidence" value="ECO:0007669"/>
    <property type="project" value="TreeGrafter"/>
</dbReference>
<keyword evidence="3" id="KW-0614">Plasmid</keyword>
<dbReference type="CDD" id="cd00093">
    <property type="entry name" value="HTH_XRE"/>
    <property type="match status" value="1"/>
</dbReference>